<keyword evidence="2" id="KW-1133">Transmembrane helix</keyword>
<protein>
    <submittedName>
        <fullName evidence="3">Uncharacterized protein</fullName>
    </submittedName>
</protein>
<gene>
    <name evidence="3" type="ORF">PSNMU_V1.4_AUG-EV-PASAV3_0122960</name>
</gene>
<feature type="compositionally biased region" description="Acidic residues" evidence="1">
    <location>
        <begin position="57"/>
        <end position="68"/>
    </location>
</feature>
<feature type="transmembrane region" description="Helical" evidence="2">
    <location>
        <begin position="99"/>
        <end position="121"/>
    </location>
</feature>
<organism evidence="3 4">
    <name type="scientific">Pseudo-nitzschia multistriata</name>
    <dbReference type="NCBI Taxonomy" id="183589"/>
    <lineage>
        <taxon>Eukaryota</taxon>
        <taxon>Sar</taxon>
        <taxon>Stramenopiles</taxon>
        <taxon>Ochrophyta</taxon>
        <taxon>Bacillariophyta</taxon>
        <taxon>Bacillariophyceae</taxon>
        <taxon>Bacillariophycidae</taxon>
        <taxon>Bacillariales</taxon>
        <taxon>Bacillariaceae</taxon>
        <taxon>Pseudo-nitzschia</taxon>
    </lineage>
</organism>
<evidence type="ECO:0000256" key="2">
    <source>
        <dbReference type="SAM" id="Phobius"/>
    </source>
</evidence>
<evidence type="ECO:0000256" key="1">
    <source>
        <dbReference type="SAM" id="MobiDB-lite"/>
    </source>
</evidence>
<sequence>MVFGRKKKETTPAEGENDLALAAGAPDDASSTGDSVPPPPPEAFAGGKQNTESIAVADDDDGDGESIEADQYVVTMPQASGLADEAKEGKDDPDFYKKLGVILLCISTFFVLLGVSIKYGVSRNQRAENSIGDPLLVESGPAEEGTSEPPRTVDQQSVPWEDTPSDPTGTNTTGVGVDAETAPGAGEKTVVPSQVGTTGGTLPAPNPFAGCTADGIVLEATCVDGASLVSMDFCLANGGGATDEFWAWVETPDAYARFVETDWGWLRDEASREVEGLPGGTYVIGLFSDGRQLLPEYPLLVSQEFTVSCPELEVRN</sequence>
<name>A0A448ZT33_9STRA</name>
<accession>A0A448ZT33</accession>
<reference evidence="3 4" key="1">
    <citation type="submission" date="2019-01" db="EMBL/GenBank/DDBJ databases">
        <authorList>
            <person name="Ferrante I. M."/>
        </authorList>
    </citation>
    <scope>NUCLEOTIDE SEQUENCE [LARGE SCALE GENOMIC DNA]</scope>
    <source>
        <strain evidence="3 4">B856</strain>
    </source>
</reference>
<dbReference type="OrthoDB" id="10613519at2759"/>
<keyword evidence="2" id="KW-0812">Transmembrane</keyword>
<dbReference type="Proteomes" id="UP000291116">
    <property type="component" value="Unassembled WGS sequence"/>
</dbReference>
<feature type="region of interest" description="Disordered" evidence="1">
    <location>
        <begin position="1"/>
        <end position="68"/>
    </location>
</feature>
<feature type="compositionally biased region" description="Polar residues" evidence="1">
    <location>
        <begin position="165"/>
        <end position="174"/>
    </location>
</feature>
<feature type="compositionally biased region" description="Low complexity" evidence="1">
    <location>
        <begin position="18"/>
        <end position="29"/>
    </location>
</feature>
<evidence type="ECO:0000313" key="3">
    <source>
        <dbReference type="EMBL" id="VEU45144.1"/>
    </source>
</evidence>
<dbReference type="EMBL" id="CAACVS010000689">
    <property type="protein sequence ID" value="VEU45144.1"/>
    <property type="molecule type" value="Genomic_DNA"/>
</dbReference>
<proteinExistence type="predicted"/>
<feature type="region of interest" description="Disordered" evidence="1">
    <location>
        <begin position="132"/>
        <end position="201"/>
    </location>
</feature>
<keyword evidence="2" id="KW-0472">Membrane</keyword>
<keyword evidence="4" id="KW-1185">Reference proteome</keyword>
<dbReference type="AlphaFoldDB" id="A0A448ZT33"/>
<evidence type="ECO:0000313" key="4">
    <source>
        <dbReference type="Proteomes" id="UP000291116"/>
    </source>
</evidence>